<proteinExistence type="predicted"/>
<dbReference type="AlphaFoldDB" id="A0AAQ4EAA2"/>
<evidence type="ECO:0000313" key="3">
    <source>
        <dbReference type="EMBL" id="KAK8771656.1"/>
    </source>
</evidence>
<reference evidence="3 4" key="1">
    <citation type="journal article" date="2023" name="Arcadia Sci">
        <title>De novo assembly of a long-read Amblyomma americanum tick genome.</title>
        <authorList>
            <person name="Chou S."/>
            <person name="Poskanzer K.E."/>
            <person name="Rollins M."/>
            <person name="Thuy-Boun P.S."/>
        </authorList>
    </citation>
    <scope>NUCLEOTIDE SEQUENCE [LARGE SCALE GENOMIC DNA]</scope>
    <source>
        <strain evidence="3">F_SG_1</strain>
        <tissue evidence="3">Salivary glands</tissue>
    </source>
</reference>
<feature type="compositionally biased region" description="Polar residues" evidence="1">
    <location>
        <begin position="60"/>
        <end position="74"/>
    </location>
</feature>
<gene>
    <name evidence="3" type="ORF">V5799_025102</name>
</gene>
<sequence>MIVLGVIRIRAAHQHQQHRQSSSRLRSGDDQDQEIAWDDSSLTITVNPMDGLSFTSTRLGSGLRTASASTSTGLSHPAQPALPAQHRCPSHPLPVHLP</sequence>
<organism evidence="3 4">
    <name type="scientific">Amblyomma americanum</name>
    <name type="common">Lone star tick</name>
    <dbReference type="NCBI Taxonomy" id="6943"/>
    <lineage>
        <taxon>Eukaryota</taxon>
        <taxon>Metazoa</taxon>
        <taxon>Ecdysozoa</taxon>
        <taxon>Arthropoda</taxon>
        <taxon>Chelicerata</taxon>
        <taxon>Arachnida</taxon>
        <taxon>Acari</taxon>
        <taxon>Parasitiformes</taxon>
        <taxon>Ixodida</taxon>
        <taxon>Ixodoidea</taxon>
        <taxon>Ixodidae</taxon>
        <taxon>Amblyomminae</taxon>
        <taxon>Amblyomma</taxon>
    </lineage>
</organism>
<accession>A0AAQ4EAA2</accession>
<name>A0AAQ4EAA2_AMBAM</name>
<feature type="domain" description="Calsyntenin C-terminal" evidence="2">
    <location>
        <begin position="1"/>
        <end position="50"/>
    </location>
</feature>
<evidence type="ECO:0000259" key="2">
    <source>
        <dbReference type="Pfam" id="PF19699"/>
    </source>
</evidence>
<dbReference type="Proteomes" id="UP001321473">
    <property type="component" value="Unassembled WGS sequence"/>
</dbReference>
<evidence type="ECO:0000313" key="4">
    <source>
        <dbReference type="Proteomes" id="UP001321473"/>
    </source>
</evidence>
<comment type="caution">
    <text evidence="3">The sequence shown here is derived from an EMBL/GenBank/DDBJ whole genome shotgun (WGS) entry which is preliminary data.</text>
</comment>
<dbReference type="EMBL" id="JARKHS020019506">
    <property type="protein sequence ID" value="KAK8771656.1"/>
    <property type="molecule type" value="Genomic_DNA"/>
</dbReference>
<keyword evidence="4" id="KW-1185">Reference proteome</keyword>
<evidence type="ECO:0000256" key="1">
    <source>
        <dbReference type="SAM" id="MobiDB-lite"/>
    </source>
</evidence>
<feature type="region of interest" description="Disordered" evidence="1">
    <location>
        <begin position="12"/>
        <end position="32"/>
    </location>
</feature>
<protein>
    <recommendedName>
        <fullName evidence="2">Calsyntenin C-terminal domain-containing protein</fullName>
    </recommendedName>
</protein>
<feature type="region of interest" description="Disordered" evidence="1">
    <location>
        <begin position="60"/>
        <end position="98"/>
    </location>
</feature>
<dbReference type="InterPro" id="IPR045588">
    <property type="entry name" value="CLSTN_C"/>
</dbReference>
<dbReference type="Pfam" id="PF19699">
    <property type="entry name" value="CLSTN_C"/>
    <property type="match status" value="1"/>
</dbReference>